<dbReference type="InterPro" id="IPR020846">
    <property type="entry name" value="MFS_dom"/>
</dbReference>
<keyword evidence="8" id="KW-1185">Reference proteome</keyword>
<dbReference type="AlphaFoldDB" id="A0A5C3LE19"/>
<dbReference type="PANTHER" id="PTHR23502:SF5">
    <property type="entry name" value="QUINIDINE RESISTANCE PROTEIN 3"/>
    <property type="match status" value="1"/>
</dbReference>
<dbReference type="InterPro" id="IPR036259">
    <property type="entry name" value="MFS_trans_sf"/>
</dbReference>
<feature type="transmembrane region" description="Helical" evidence="5">
    <location>
        <begin position="220"/>
        <end position="240"/>
    </location>
</feature>
<name>A0A5C3LE19_9AGAR</name>
<feature type="non-terminal residue" evidence="7">
    <location>
        <position position="508"/>
    </location>
</feature>
<dbReference type="InterPro" id="IPR011701">
    <property type="entry name" value="MFS"/>
</dbReference>
<feature type="transmembrane region" description="Helical" evidence="5">
    <location>
        <begin position="104"/>
        <end position="124"/>
    </location>
</feature>
<sequence>MHASQNTSLSMNTDHTISITPAPSISHLPLPGPLPSASSTSEAFDIEHVPVKNDPREWSRTRKNISLVLISSAAMVAGLAANIQNPAVEEMQRELPATSGQFSLSISMFILLQGLMPLFWSAVSEVKGRKIVYLTSLALFTVASIVVALSRNIGLVIGFRSLQAAGSSAVLALGAATLADIFDPSERGAKMGVYYMAPLLGPATGPIFGGVLTTGLNWRAIFWFLTIVSGTIFIAFVLFFKDTFRRERSLTYQTVLKERLRAKSRTPSIDPIPVKSVGAGVDIEKQEKVTSTMPTSNVESVLPVLKLSLKDVNPFKPIGLVLRRMNNLVVLFASGKSIACLLFAFNFLIVYTSSRTLSSKYHYNPLKIGLVTLAYGLGCVAGSLLGGRWSDRELARLKTANGRKSYPEMRLKSTILGVCFLPPFVLAFGWVCDKQVHVSAICVMLFGCGFFSIWTYTSTLAYIVDANNGRSSTAVATNSAFRGLSAFVATEIAVPLQDGLGDGAYIYT</sequence>
<feature type="transmembrane region" description="Helical" evidence="5">
    <location>
        <begin position="328"/>
        <end position="348"/>
    </location>
</feature>
<feature type="transmembrane region" description="Helical" evidence="5">
    <location>
        <begin position="368"/>
        <end position="390"/>
    </location>
</feature>
<comment type="subcellular location">
    <subcellularLocation>
        <location evidence="1">Membrane</location>
        <topology evidence="1">Multi-pass membrane protein</topology>
    </subcellularLocation>
</comment>
<feature type="transmembrane region" description="Helical" evidence="5">
    <location>
        <begin position="411"/>
        <end position="431"/>
    </location>
</feature>
<feature type="transmembrane region" description="Helical" evidence="5">
    <location>
        <begin position="131"/>
        <end position="150"/>
    </location>
</feature>
<feature type="non-terminal residue" evidence="7">
    <location>
        <position position="1"/>
    </location>
</feature>
<gene>
    <name evidence="7" type="ORF">BDQ12DRAFT_640394</name>
</gene>
<feature type="transmembrane region" description="Helical" evidence="5">
    <location>
        <begin position="65"/>
        <end position="84"/>
    </location>
</feature>
<evidence type="ECO:0000313" key="7">
    <source>
        <dbReference type="EMBL" id="TFK31058.1"/>
    </source>
</evidence>
<dbReference type="GO" id="GO:0005886">
    <property type="term" value="C:plasma membrane"/>
    <property type="evidence" value="ECO:0007669"/>
    <property type="project" value="TreeGrafter"/>
</dbReference>
<organism evidence="7 8">
    <name type="scientific">Crucibulum laeve</name>
    <dbReference type="NCBI Taxonomy" id="68775"/>
    <lineage>
        <taxon>Eukaryota</taxon>
        <taxon>Fungi</taxon>
        <taxon>Dikarya</taxon>
        <taxon>Basidiomycota</taxon>
        <taxon>Agaricomycotina</taxon>
        <taxon>Agaricomycetes</taxon>
        <taxon>Agaricomycetidae</taxon>
        <taxon>Agaricales</taxon>
        <taxon>Agaricineae</taxon>
        <taxon>Nidulariaceae</taxon>
        <taxon>Crucibulum</taxon>
    </lineage>
</organism>
<dbReference type="Proteomes" id="UP000308652">
    <property type="component" value="Unassembled WGS sequence"/>
</dbReference>
<feature type="domain" description="Major facilitator superfamily (MFS) profile" evidence="6">
    <location>
        <begin position="66"/>
        <end position="508"/>
    </location>
</feature>
<feature type="transmembrane region" description="Helical" evidence="5">
    <location>
        <begin position="437"/>
        <end position="464"/>
    </location>
</feature>
<evidence type="ECO:0000313" key="8">
    <source>
        <dbReference type="Proteomes" id="UP000308652"/>
    </source>
</evidence>
<keyword evidence="2 5" id="KW-0812">Transmembrane</keyword>
<feature type="transmembrane region" description="Helical" evidence="5">
    <location>
        <begin position="162"/>
        <end position="182"/>
    </location>
</feature>
<evidence type="ECO:0000256" key="1">
    <source>
        <dbReference type="ARBA" id="ARBA00004141"/>
    </source>
</evidence>
<evidence type="ECO:0000256" key="2">
    <source>
        <dbReference type="ARBA" id="ARBA00022692"/>
    </source>
</evidence>
<evidence type="ECO:0000256" key="5">
    <source>
        <dbReference type="SAM" id="Phobius"/>
    </source>
</evidence>
<dbReference type="OrthoDB" id="2585655at2759"/>
<reference evidence="7 8" key="1">
    <citation type="journal article" date="2019" name="Nat. Ecol. Evol.">
        <title>Megaphylogeny resolves global patterns of mushroom evolution.</title>
        <authorList>
            <person name="Varga T."/>
            <person name="Krizsan K."/>
            <person name="Foldi C."/>
            <person name="Dima B."/>
            <person name="Sanchez-Garcia M."/>
            <person name="Sanchez-Ramirez S."/>
            <person name="Szollosi G.J."/>
            <person name="Szarkandi J.G."/>
            <person name="Papp V."/>
            <person name="Albert L."/>
            <person name="Andreopoulos W."/>
            <person name="Angelini C."/>
            <person name="Antonin V."/>
            <person name="Barry K.W."/>
            <person name="Bougher N.L."/>
            <person name="Buchanan P."/>
            <person name="Buyck B."/>
            <person name="Bense V."/>
            <person name="Catcheside P."/>
            <person name="Chovatia M."/>
            <person name="Cooper J."/>
            <person name="Damon W."/>
            <person name="Desjardin D."/>
            <person name="Finy P."/>
            <person name="Geml J."/>
            <person name="Haridas S."/>
            <person name="Hughes K."/>
            <person name="Justo A."/>
            <person name="Karasinski D."/>
            <person name="Kautmanova I."/>
            <person name="Kiss B."/>
            <person name="Kocsube S."/>
            <person name="Kotiranta H."/>
            <person name="LaButti K.M."/>
            <person name="Lechner B.E."/>
            <person name="Liimatainen K."/>
            <person name="Lipzen A."/>
            <person name="Lukacs Z."/>
            <person name="Mihaltcheva S."/>
            <person name="Morgado L.N."/>
            <person name="Niskanen T."/>
            <person name="Noordeloos M.E."/>
            <person name="Ohm R.A."/>
            <person name="Ortiz-Santana B."/>
            <person name="Ovrebo C."/>
            <person name="Racz N."/>
            <person name="Riley R."/>
            <person name="Savchenko A."/>
            <person name="Shiryaev A."/>
            <person name="Soop K."/>
            <person name="Spirin V."/>
            <person name="Szebenyi C."/>
            <person name="Tomsovsky M."/>
            <person name="Tulloss R.E."/>
            <person name="Uehling J."/>
            <person name="Grigoriev I.V."/>
            <person name="Vagvolgyi C."/>
            <person name="Papp T."/>
            <person name="Martin F.M."/>
            <person name="Miettinen O."/>
            <person name="Hibbett D.S."/>
            <person name="Nagy L.G."/>
        </authorList>
    </citation>
    <scope>NUCLEOTIDE SEQUENCE [LARGE SCALE GENOMIC DNA]</scope>
    <source>
        <strain evidence="7 8">CBS 166.37</strain>
    </source>
</reference>
<feature type="transmembrane region" description="Helical" evidence="5">
    <location>
        <begin position="194"/>
        <end position="214"/>
    </location>
</feature>
<dbReference type="Gene3D" id="1.20.1250.20">
    <property type="entry name" value="MFS general substrate transporter like domains"/>
    <property type="match status" value="1"/>
</dbReference>
<proteinExistence type="predicted"/>
<dbReference type="Gene3D" id="1.20.1720.10">
    <property type="entry name" value="Multidrug resistance protein D"/>
    <property type="match status" value="1"/>
</dbReference>
<dbReference type="STRING" id="68775.A0A5C3LE19"/>
<protein>
    <submittedName>
        <fullName evidence="7">Major facilitator superfamily domain-containing protein</fullName>
    </submittedName>
</protein>
<evidence type="ECO:0000256" key="4">
    <source>
        <dbReference type="ARBA" id="ARBA00023136"/>
    </source>
</evidence>
<evidence type="ECO:0000259" key="6">
    <source>
        <dbReference type="PROSITE" id="PS50850"/>
    </source>
</evidence>
<dbReference type="GO" id="GO:0022857">
    <property type="term" value="F:transmembrane transporter activity"/>
    <property type="evidence" value="ECO:0007669"/>
    <property type="project" value="InterPro"/>
</dbReference>
<evidence type="ECO:0000256" key="3">
    <source>
        <dbReference type="ARBA" id="ARBA00022989"/>
    </source>
</evidence>
<keyword evidence="4 5" id="KW-0472">Membrane</keyword>
<accession>A0A5C3LE19</accession>
<dbReference type="PANTHER" id="PTHR23502">
    <property type="entry name" value="MAJOR FACILITATOR SUPERFAMILY"/>
    <property type="match status" value="1"/>
</dbReference>
<keyword evidence="3 5" id="KW-1133">Transmembrane helix</keyword>
<dbReference type="PROSITE" id="PS50850">
    <property type="entry name" value="MFS"/>
    <property type="match status" value="1"/>
</dbReference>
<dbReference type="EMBL" id="ML213971">
    <property type="protein sequence ID" value="TFK31058.1"/>
    <property type="molecule type" value="Genomic_DNA"/>
</dbReference>
<dbReference type="SUPFAM" id="SSF103473">
    <property type="entry name" value="MFS general substrate transporter"/>
    <property type="match status" value="1"/>
</dbReference>
<dbReference type="Pfam" id="PF07690">
    <property type="entry name" value="MFS_1"/>
    <property type="match status" value="1"/>
</dbReference>